<reference evidence="15" key="1">
    <citation type="submission" date="2022-10" db="EMBL/GenBank/DDBJ databases">
        <title>Genome assembly of Pristionchus species.</title>
        <authorList>
            <person name="Yoshida K."/>
            <person name="Sommer R.J."/>
        </authorList>
    </citation>
    <scope>NUCLEOTIDE SEQUENCE [LARGE SCALE GENOMIC DNA]</scope>
    <source>
        <strain evidence="15">RS5460</strain>
    </source>
</reference>
<accession>A0AAN5CC03</accession>
<dbReference type="InterPro" id="IPR035500">
    <property type="entry name" value="NHR-like_dom_sf"/>
</dbReference>
<evidence type="ECO:0000256" key="4">
    <source>
        <dbReference type="ARBA" id="ARBA00022771"/>
    </source>
</evidence>
<keyword evidence="3 11" id="KW-0479">Metal-binding</keyword>
<sequence>RLQDTLEALRMAMGKRRRTAPQECPSTCIGCGSKASGYHYDAPACCPCKTFFRRAVMQEREHSECLKDGECERDQSLHPCRGCRLERCLDGGMNPLLILTIENPETNPVVRRYLRKREEDVEPSTSSDSPSSLEVAILPKRTTSPSVIECTIDRVIGALLYLEKAHDDLRGSPFHPDPSKFRLDLVISSKSLLSLSMEELQITSRHSGSPRKPRIPGTMKDWPLADLLFSVEYMKTFEFFHFLSPQDKIALCRHVAIMCSQLTYAFFSYERKSGVTVHHDGSMPYNGYISANLPHEREMHHMTIQLLRDLELDKKEYVLIKALIVCNPAIEGLSTSYKVKLEQEREKFTKSLMSYVLSRRGHQKGPTAFTSMMGLVEWLTYLMKRHKDWYVLRKAVTYVPGKENPESIIDDVLLN</sequence>
<keyword evidence="9 11" id="KW-0675">Receptor</keyword>
<dbReference type="InterPro" id="IPR049636">
    <property type="entry name" value="HNF4-like_DBD"/>
</dbReference>
<feature type="domain" description="Nuclear receptor" evidence="12">
    <location>
        <begin position="25"/>
        <end position="100"/>
    </location>
</feature>
<evidence type="ECO:0000256" key="2">
    <source>
        <dbReference type="ARBA" id="ARBA00005993"/>
    </source>
</evidence>
<name>A0AAN5CC03_9BILA</name>
<dbReference type="CDD" id="cd06960">
    <property type="entry name" value="NR_DBD_HNF4A"/>
    <property type="match status" value="1"/>
</dbReference>
<comment type="caution">
    <text evidence="14">The sequence shown here is derived from an EMBL/GenBank/DDBJ whole genome shotgun (WGS) entry which is preliminary data.</text>
</comment>
<dbReference type="GO" id="GO:0000978">
    <property type="term" value="F:RNA polymerase II cis-regulatory region sequence-specific DNA binding"/>
    <property type="evidence" value="ECO:0007669"/>
    <property type="project" value="InterPro"/>
</dbReference>
<dbReference type="SMART" id="SM00430">
    <property type="entry name" value="HOLI"/>
    <property type="match status" value="1"/>
</dbReference>
<evidence type="ECO:0000256" key="5">
    <source>
        <dbReference type="ARBA" id="ARBA00022833"/>
    </source>
</evidence>
<evidence type="ECO:0000256" key="11">
    <source>
        <dbReference type="RuleBase" id="RU004334"/>
    </source>
</evidence>
<feature type="non-terminal residue" evidence="14">
    <location>
        <position position="1"/>
    </location>
</feature>
<protein>
    <recommendedName>
        <fullName evidence="16">Nuclear receptor</fullName>
    </recommendedName>
</protein>
<dbReference type="InterPro" id="IPR050274">
    <property type="entry name" value="Nuclear_hormone_rcpt_NR2"/>
</dbReference>
<evidence type="ECO:0000259" key="13">
    <source>
        <dbReference type="PROSITE" id="PS51843"/>
    </source>
</evidence>
<keyword evidence="10 11" id="KW-0539">Nucleus</keyword>
<dbReference type="PRINTS" id="PR00047">
    <property type="entry name" value="STROIDFINGER"/>
</dbReference>
<evidence type="ECO:0008006" key="16">
    <source>
        <dbReference type="Google" id="ProtNLM"/>
    </source>
</evidence>
<dbReference type="Pfam" id="PF00104">
    <property type="entry name" value="Hormone_recep"/>
    <property type="match status" value="1"/>
</dbReference>
<dbReference type="GO" id="GO:0005634">
    <property type="term" value="C:nucleus"/>
    <property type="evidence" value="ECO:0007669"/>
    <property type="project" value="UniProtKB-SubCell"/>
</dbReference>
<dbReference type="Pfam" id="PF00105">
    <property type="entry name" value="zf-C4"/>
    <property type="match status" value="1"/>
</dbReference>
<dbReference type="EMBL" id="BTRK01000002">
    <property type="protein sequence ID" value="GMR35736.1"/>
    <property type="molecule type" value="Genomic_DNA"/>
</dbReference>
<evidence type="ECO:0000259" key="12">
    <source>
        <dbReference type="PROSITE" id="PS51030"/>
    </source>
</evidence>
<dbReference type="SUPFAM" id="SSF48508">
    <property type="entry name" value="Nuclear receptor ligand-binding domain"/>
    <property type="match status" value="1"/>
</dbReference>
<dbReference type="GO" id="GO:0003700">
    <property type="term" value="F:DNA-binding transcription factor activity"/>
    <property type="evidence" value="ECO:0007669"/>
    <property type="project" value="InterPro"/>
</dbReference>
<organism evidence="14 15">
    <name type="scientific">Pristionchus mayeri</name>
    <dbReference type="NCBI Taxonomy" id="1317129"/>
    <lineage>
        <taxon>Eukaryota</taxon>
        <taxon>Metazoa</taxon>
        <taxon>Ecdysozoa</taxon>
        <taxon>Nematoda</taxon>
        <taxon>Chromadorea</taxon>
        <taxon>Rhabditida</taxon>
        <taxon>Rhabditina</taxon>
        <taxon>Diplogasteromorpha</taxon>
        <taxon>Diplogasteroidea</taxon>
        <taxon>Neodiplogasteridae</taxon>
        <taxon>Pristionchus</taxon>
    </lineage>
</organism>
<dbReference type="PROSITE" id="PS51030">
    <property type="entry name" value="NUCLEAR_REC_DBD_2"/>
    <property type="match status" value="1"/>
</dbReference>
<dbReference type="GO" id="GO:0008270">
    <property type="term" value="F:zinc ion binding"/>
    <property type="evidence" value="ECO:0007669"/>
    <property type="project" value="UniProtKB-KW"/>
</dbReference>
<evidence type="ECO:0000256" key="3">
    <source>
        <dbReference type="ARBA" id="ARBA00022723"/>
    </source>
</evidence>
<keyword evidence="7 11" id="KW-0238">DNA-binding</keyword>
<dbReference type="Gene3D" id="3.30.50.10">
    <property type="entry name" value="Erythroid Transcription Factor GATA-1, subunit A"/>
    <property type="match status" value="1"/>
</dbReference>
<comment type="similarity">
    <text evidence="2 11">Belongs to the nuclear hormone receptor family.</text>
</comment>
<dbReference type="Gene3D" id="1.10.565.10">
    <property type="entry name" value="Retinoid X Receptor"/>
    <property type="match status" value="1"/>
</dbReference>
<dbReference type="PROSITE" id="PS00031">
    <property type="entry name" value="NUCLEAR_REC_DBD_1"/>
    <property type="match status" value="1"/>
</dbReference>
<dbReference type="SMART" id="SM00399">
    <property type="entry name" value="ZnF_C4"/>
    <property type="match status" value="1"/>
</dbReference>
<evidence type="ECO:0000256" key="1">
    <source>
        <dbReference type="ARBA" id="ARBA00004123"/>
    </source>
</evidence>
<dbReference type="SUPFAM" id="SSF57716">
    <property type="entry name" value="Glucocorticoid receptor-like (DNA-binding domain)"/>
    <property type="match status" value="1"/>
</dbReference>
<dbReference type="AlphaFoldDB" id="A0AAN5CC03"/>
<keyword evidence="15" id="KW-1185">Reference proteome</keyword>
<evidence type="ECO:0000256" key="9">
    <source>
        <dbReference type="ARBA" id="ARBA00023170"/>
    </source>
</evidence>
<keyword evidence="6 11" id="KW-0805">Transcription regulation</keyword>
<evidence type="ECO:0000256" key="7">
    <source>
        <dbReference type="ARBA" id="ARBA00023125"/>
    </source>
</evidence>
<dbReference type="InterPro" id="IPR000536">
    <property type="entry name" value="Nucl_hrmn_rcpt_lig-bd"/>
</dbReference>
<proteinExistence type="inferred from homology"/>
<keyword evidence="4 11" id="KW-0863">Zinc-finger</keyword>
<dbReference type="PROSITE" id="PS51843">
    <property type="entry name" value="NR_LBD"/>
    <property type="match status" value="1"/>
</dbReference>
<evidence type="ECO:0000313" key="15">
    <source>
        <dbReference type="Proteomes" id="UP001328107"/>
    </source>
</evidence>
<gene>
    <name evidence="14" type="ORF">PMAYCL1PPCAC_05931</name>
</gene>
<comment type="subcellular location">
    <subcellularLocation>
        <location evidence="1 11">Nucleus</location>
    </subcellularLocation>
</comment>
<dbReference type="Proteomes" id="UP001328107">
    <property type="component" value="Unassembled WGS sequence"/>
</dbReference>
<keyword evidence="8 11" id="KW-0804">Transcription</keyword>
<keyword evidence="5 11" id="KW-0862">Zinc</keyword>
<evidence type="ECO:0000256" key="8">
    <source>
        <dbReference type="ARBA" id="ARBA00023163"/>
    </source>
</evidence>
<dbReference type="PANTHER" id="PTHR24083">
    <property type="entry name" value="NUCLEAR HORMONE RECEPTOR"/>
    <property type="match status" value="1"/>
</dbReference>
<evidence type="ECO:0000313" key="14">
    <source>
        <dbReference type="EMBL" id="GMR35736.1"/>
    </source>
</evidence>
<dbReference type="InterPro" id="IPR013088">
    <property type="entry name" value="Znf_NHR/GATA"/>
</dbReference>
<evidence type="ECO:0000256" key="10">
    <source>
        <dbReference type="ARBA" id="ARBA00023242"/>
    </source>
</evidence>
<dbReference type="InterPro" id="IPR001628">
    <property type="entry name" value="Znf_hrmn_rcpt"/>
</dbReference>
<feature type="domain" description="NR LBD" evidence="13">
    <location>
        <begin position="151"/>
        <end position="412"/>
    </location>
</feature>
<evidence type="ECO:0000256" key="6">
    <source>
        <dbReference type="ARBA" id="ARBA00023015"/>
    </source>
</evidence>